<dbReference type="GO" id="GO:0016787">
    <property type="term" value="F:hydrolase activity"/>
    <property type="evidence" value="ECO:0007669"/>
    <property type="project" value="UniProtKB-KW"/>
</dbReference>
<dbReference type="Gene3D" id="3.60.15.10">
    <property type="entry name" value="Ribonuclease Z/Hydroxyacylglutathione hydrolase-like"/>
    <property type="match status" value="1"/>
</dbReference>
<organism evidence="3 4">
    <name type="scientific">Bifidobacterium platyrrhinorum</name>
    <dbReference type="NCBI Taxonomy" id="2661628"/>
    <lineage>
        <taxon>Bacteria</taxon>
        <taxon>Bacillati</taxon>
        <taxon>Actinomycetota</taxon>
        <taxon>Actinomycetes</taxon>
        <taxon>Bifidobacteriales</taxon>
        <taxon>Bifidobacteriaceae</taxon>
        <taxon>Bifidobacterium</taxon>
    </lineage>
</organism>
<sequence length="328" mass="35731">MTRTTCATASTPWGPSSSWASTTPPSHGWPTPCSPCARERRRKESGKETETMEFWTTKHVADHVTACVSANGEIAYLVEGSRRAALIDAGPGAGHLERVVARLTDKPVTVLLTHGHVDHAMGAPAFDDVYMNPADRDLYRRQSPLAERREYLRMGLGDRFDADFADLEYTEPAPDRAFAPLEEGMSFDLGGIHVEPYAFPGHTAGSMAILLVEPRILVTGDACNNSTFLFGEESGTVEGYLASLARLRSLLAGRYDRVLISHHQADVDPGILDSMADVCHDVLSGRADDLPFSFMGMSACIAKACTPRFERLDGRDGNLVYSKAKVRG</sequence>
<evidence type="ECO:0000313" key="3">
    <source>
        <dbReference type="EMBL" id="NEG55887.1"/>
    </source>
</evidence>
<feature type="region of interest" description="Disordered" evidence="1">
    <location>
        <begin position="1"/>
        <end position="50"/>
    </location>
</feature>
<dbReference type="AlphaFoldDB" id="A0A6L9STG3"/>
<evidence type="ECO:0000256" key="1">
    <source>
        <dbReference type="SAM" id="MobiDB-lite"/>
    </source>
</evidence>
<keyword evidence="4" id="KW-1185">Reference proteome</keyword>
<feature type="domain" description="Metallo-beta-lactamase" evidence="2">
    <location>
        <begin position="72"/>
        <end position="262"/>
    </location>
</feature>
<protein>
    <submittedName>
        <fullName evidence="3">MBL fold metallo-hydrolase</fullName>
    </submittedName>
</protein>
<dbReference type="PANTHER" id="PTHR42951:SF4">
    <property type="entry name" value="ACYL-COENZYME A THIOESTERASE MBLAC2"/>
    <property type="match status" value="1"/>
</dbReference>
<evidence type="ECO:0000313" key="4">
    <source>
        <dbReference type="Proteomes" id="UP000483293"/>
    </source>
</evidence>
<dbReference type="Pfam" id="PF00753">
    <property type="entry name" value="Lactamase_B"/>
    <property type="match status" value="1"/>
</dbReference>
<proteinExistence type="predicted"/>
<keyword evidence="3" id="KW-0378">Hydrolase</keyword>
<evidence type="ECO:0000259" key="2">
    <source>
        <dbReference type="SMART" id="SM00849"/>
    </source>
</evidence>
<comment type="caution">
    <text evidence="3">The sequence shown here is derived from an EMBL/GenBank/DDBJ whole genome shotgun (WGS) entry which is preliminary data.</text>
</comment>
<dbReference type="InterPro" id="IPR001279">
    <property type="entry name" value="Metallo-B-lactamas"/>
</dbReference>
<dbReference type="InterPro" id="IPR050855">
    <property type="entry name" value="NDM-1-like"/>
</dbReference>
<dbReference type="SMART" id="SM00849">
    <property type="entry name" value="Lactamase_B"/>
    <property type="match status" value="1"/>
</dbReference>
<dbReference type="PANTHER" id="PTHR42951">
    <property type="entry name" value="METALLO-BETA-LACTAMASE DOMAIN-CONTAINING"/>
    <property type="match status" value="1"/>
</dbReference>
<name>A0A6L9STG3_9BIFI</name>
<gene>
    <name evidence="3" type="ORF">GFD21_09000</name>
</gene>
<dbReference type="Proteomes" id="UP000483293">
    <property type="component" value="Unassembled WGS sequence"/>
</dbReference>
<accession>A0A6L9STG3</accession>
<dbReference type="InterPro" id="IPR036866">
    <property type="entry name" value="RibonucZ/Hydroxyglut_hydro"/>
</dbReference>
<feature type="compositionally biased region" description="Low complexity" evidence="1">
    <location>
        <begin position="7"/>
        <end position="26"/>
    </location>
</feature>
<reference evidence="3 4" key="1">
    <citation type="submission" date="2019-10" db="EMBL/GenBank/DDBJ databases">
        <title>Bifidobacterium from non-human primates.</title>
        <authorList>
            <person name="Modesto M."/>
        </authorList>
    </citation>
    <scope>NUCLEOTIDE SEQUENCE [LARGE SCALE GENOMIC DNA]</scope>
    <source>
        <strain evidence="3 4">SMA15</strain>
    </source>
</reference>
<dbReference type="SUPFAM" id="SSF56281">
    <property type="entry name" value="Metallo-hydrolase/oxidoreductase"/>
    <property type="match status" value="1"/>
</dbReference>
<dbReference type="EMBL" id="WHZV01000008">
    <property type="protein sequence ID" value="NEG55887.1"/>
    <property type="molecule type" value="Genomic_DNA"/>
</dbReference>